<reference evidence="2 3" key="1">
    <citation type="journal article" date="2016" name="Sci. Rep.">
        <title>Penicillium arizonense, a new, genome sequenced fungal species, reveals a high chemical diversity in secreted metabolites.</title>
        <authorList>
            <person name="Grijseels S."/>
            <person name="Nielsen J.C."/>
            <person name="Randelovic M."/>
            <person name="Nielsen J."/>
            <person name="Nielsen K.F."/>
            <person name="Workman M."/>
            <person name="Frisvad J.C."/>
        </authorList>
    </citation>
    <scope>NUCLEOTIDE SEQUENCE [LARGE SCALE GENOMIC DNA]</scope>
    <source>
        <strain evidence="2 3">CBS 141311</strain>
    </source>
</reference>
<protein>
    <recommendedName>
        <fullName evidence="4">CCHC-type domain-containing protein</fullName>
    </recommendedName>
</protein>
<sequence length="635" mass="71781">MSDSRRLRPRRQAPDQGEPPSDAESVQYSDDDLQDADRTLRQEPPRQQNPLHFPAPEATGADNSHANRRPILNIDRTNRSDVFNLSPIRDSVPLQTTESEMPYDDPNTVGNHLPRQFRPRESPEQEKAITHLKRAKEAVRKLRDDSKFEALKGKSNYRHWADNMEQLFDDNAVTPIVYGEVMILPREHRHFLAQAQFVSFARRAINSHVSKQIQQYLQDRKLRDPAAMWKTAWTKSVIGSDQSEHIPWLERNKCLNFLEKLDSPKWGPWKTSLMSRVSRSSDSDRIYRFDEIIAELEDFERSLDRETKTRNAYAVRSAPSAASEARPHCEHCNKKGHVKANCWKLRRDRKPKDMKGDGFSAEKPAEKMEAYTVNTIEIDLPHNVLSIASDMPSDRWICDIGADVHFTASPSNFMPGTAKPISIRIQTVSGITIEEGLRGEICMKLSGSRRRPDSSILLTDVLWTPVASANLISGARLARKGVTAIYRPNQLLLRRKDGSILGTGRKVDKQWILNVSSVGSPPSKMETASLHHVRSSTEPSNIPVAIMTTDADADAEAPQPRLNKSRVNVHTWHRRMGHIGTQGVQKTARIVDGIDIEGLAVSKQPCGDCAIGRAPHKPNRRPILHRSERAGDLVY</sequence>
<feature type="compositionally biased region" description="Basic and acidic residues" evidence="1">
    <location>
        <begin position="35"/>
        <end position="44"/>
    </location>
</feature>
<dbReference type="OrthoDB" id="4374175at2759"/>
<feature type="region of interest" description="Disordered" evidence="1">
    <location>
        <begin position="92"/>
        <end position="124"/>
    </location>
</feature>
<feature type="compositionally biased region" description="Basic and acidic residues" evidence="1">
    <location>
        <begin position="625"/>
        <end position="635"/>
    </location>
</feature>
<dbReference type="GeneID" id="34576527"/>
<proteinExistence type="predicted"/>
<dbReference type="EMBL" id="LXJU01000009">
    <property type="protein sequence ID" value="OGE52628.1"/>
    <property type="molecule type" value="Genomic_DNA"/>
</dbReference>
<evidence type="ECO:0000256" key="1">
    <source>
        <dbReference type="SAM" id="MobiDB-lite"/>
    </source>
</evidence>
<feature type="region of interest" description="Disordered" evidence="1">
    <location>
        <begin position="612"/>
        <end position="635"/>
    </location>
</feature>
<evidence type="ECO:0000313" key="3">
    <source>
        <dbReference type="Proteomes" id="UP000177622"/>
    </source>
</evidence>
<organism evidence="2 3">
    <name type="scientific">Penicillium arizonense</name>
    <dbReference type="NCBI Taxonomy" id="1835702"/>
    <lineage>
        <taxon>Eukaryota</taxon>
        <taxon>Fungi</taxon>
        <taxon>Dikarya</taxon>
        <taxon>Ascomycota</taxon>
        <taxon>Pezizomycotina</taxon>
        <taxon>Eurotiomycetes</taxon>
        <taxon>Eurotiomycetidae</taxon>
        <taxon>Eurotiales</taxon>
        <taxon>Aspergillaceae</taxon>
        <taxon>Penicillium</taxon>
    </lineage>
</organism>
<keyword evidence="3" id="KW-1185">Reference proteome</keyword>
<dbReference type="RefSeq" id="XP_022488068.1">
    <property type="nucleotide sequence ID" value="XM_022631793.1"/>
</dbReference>
<dbReference type="STRING" id="1835702.A0A1F5LHE7"/>
<dbReference type="Proteomes" id="UP000177622">
    <property type="component" value="Unassembled WGS sequence"/>
</dbReference>
<gene>
    <name evidence="2" type="ORF">PENARI_c009G02905</name>
</gene>
<feature type="compositionally biased region" description="Basic residues" evidence="1">
    <location>
        <begin position="614"/>
        <end position="624"/>
    </location>
</feature>
<name>A0A1F5LHE7_PENAI</name>
<feature type="non-terminal residue" evidence="2">
    <location>
        <position position="635"/>
    </location>
</feature>
<feature type="region of interest" description="Disordered" evidence="1">
    <location>
        <begin position="1"/>
        <end position="75"/>
    </location>
</feature>
<evidence type="ECO:0000313" key="2">
    <source>
        <dbReference type="EMBL" id="OGE52628.1"/>
    </source>
</evidence>
<comment type="caution">
    <text evidence="2">The sequence shown here is derived from an EMBL/GenBank/DDBJ whole genome shotgun (WGS) entry which is preliminary data.</text>
</comment>
<evidence type="ECO:0008006" key="4">
    <source>
        <dbReference type="Google" id="ProtNLM"/>
    </source>
</evidence>
<dbReference type="AlphaFoldDB" id="A0A1F5LHE7"/>
<accession>A0A1F5LHE7</accession>